<dbReference type="VEuPathDB" id="FungiDB:BCV72DRAFT_203238"/>
<reference evidence="2" key="1">
    <citation type="journal article" date="2016" name="Proc. Natl. Acad. Sci. U.S.A.">
        <title>Lipid metabolic changes in an early divergent fungus govern the establishment of a mutualistic symbiosis with endobacteria.</title>
        <authorList>
            <person name="Lastovetsky O.A."/>
            <person name="Gaspar M.L."/>
            <person name="Mondo S.J."/>
            <person name="LaButti K.M."/>
            <person name="Sandor L."/>
            <person name="Grigoriev I.V."/>
            <person name="Henry S.A."/>
            <person name="Pawlowska T.E."/>
        </authorList>
    </citation>
    <scope>NUCLEOTIDE SEQUENCE [LARGE SCALE GENOMIC DNA]</scope>
    <source>
        <strain evidence="2">ATCC 52814</strain>
    </source>
</reference>
<accession>A0A1X0R9C2</accession>
<gene>
    <name evidence="2" type="ORF">BCV72DRAFT_203238</name>
</gene>
<protein>
    <submittedName>
        <fullName evidence="2">Uncharacterized protein</fullName>
    </submittedName>
</protein>
<dbReference type="AlphaFoldDB" id="A0A1X0R9C2"/>
<dbReference type="OrthoDB" id="2201970at2759"/>
<dbReference type="Proteomes" id="UP000242414">
    <property type="component" value="Unassembled WGS sequence"/>
</dbReference>
<proteinExistence type="predicted"/>
<evidence type="ECO:0000313" key="2">
    <source>
        <dbReference type="EMBL" id="ORE08613.1"/>
    </source>
</evidence>
<evidence type="ECO:0000256" key="1">
    <source>
        <dbReference type="SAM" id="SignalP"/>
    </source>
</evidence>
<name>A0A1X0R9C2_RHIZD</name>
<keyword evidence="1" id="KW-0732">Signal</keyword>
<dbReference type="EMBL" id="KV921886">
    <property type="protein sequence ID" value="ORE08613.1"/>
    <property type="molecule type" value="Genomic_DNA"/>
</dbReference>
<feature type="signal peptide" evidence="1">
    <location>
        <begin position="1"/>
        <end position="20"/>
    </location>
</feature>
<organism evidence="2">
    <name type="scientific">Rhizopus microsporus var. microsporus</name>
    <dbReference type="NCBI Taxonomy" id="86635"/>
    <lineage>
        <taxon>Eukaryota</taxon>
        <taxon>Fungi</taxon>
        <taxon>Fungi incertae sedis</taxon>
        <taxon>Mucoromycota</taxon>
        <taxon>Mucoromycotina</taxon>
        <taxon>Mucoromycetes</taxon>
        <taxon>Mucorales</taxon>
        <taxon>Mucorineae</taxon>
        <taxon>Rhizopodaceae</taxon>
        <taxon>Rhizopus</taxon>
    </lineage>
</organism>
<feature type="chain" id="PRO_5013343910" evidence="1">
    <location>
        <begin position="21"/>
        <end position="139"/>
    </location>
</feature>
<sequence>MKFLQVLLFTLVVYTASAYARVCCTIFDADQGHILNGTKDIASIFIQTDGRDHADCQVAMVINADIKYKGKCAFRESDNLVTADIRVNNADYHVSWNRSKDTCGAHNISVRSSDWSNGKWELRQSSRSWSNCAPAWAGF</sequence>